<evidence type="ECO:0000259" key="12">
    <source>
        <dbReference type="PROSITE" id="PS51900"/>
    </source>
</evidence>
<dbReference type="PROSITE" id="PS51900">
    <property type="entry name" value="CB"/>
    <property type="match status" value="1"/>
</dbReference>
<feature type="active site" description="O-(3'-phospho-DNA)-tyrosine intermediate" evidence="9">
    <location>
        <position position="366"/>
    </location>
</feature>
<dbReference type="HAMAP" id="MF_01808">
    <property type="entry name" value="Recomb_XerC_XerD"/>
    <property type="match status" value="1"/>
</dbReference>
<evidence type="ECO:0000256" key="10">
    <source>
        <dbReference type="SAM" id="MobiDB-lite"/>
    </source>
</evidence>
<dbReference type="EMBL" id="JAGIZB010000025">
    <property type="protein sequence ID" value="MBP0447096.1"/>
    <property type="molecule type" value="Genomic_DNA"/>
</dbReference>
<dbReference type="InterPro" id="IPR013762">
    <property type="entry name" value="Integrase-like_cat_sf"/>
</dbReference>
<evidence type="ECO:0000256" key="1">
    <source>
        <dbReference type="ARBA" id="ARBA00004496"/>
    </source>
</evidence>
<keyword evidence="7 9" id="KW-0233">DNA recombination</keyword>
<feature type="active site" evidence="9">
    <location>
        <position position="264"/>
    </location>
</feature>
<dbReference type="Gene3D" id="1.10.443.10">
    <property type="entry name" value="Intergrase catalytic core"/>
    <property type="match status" value="1"/>
</dbReference>
<dbReference type="Pfam" id="PF00589">
    <property type="entry name" value="Phage_integrase"/>
    <property type="match status" value="1"/>
</dbReference>
<keyword evidence="3 9" id="KW-0132">Cell division</keyword>
<dbReference type="Gene3D" id="1.10.150.130">
    <property type="match status" value="1"/>
</dbReference>
<proteinExistence type="inferred from homology"/>
<dbReference type="InterPro" id="IPR044068">
    <property type="entry name" value="CB"/>
</dbReference>
<reference evidence="13 14" key="1">
    <citation type="submission" date="2021-03" db="EMBL/GenBank/DDBJ databases">
        <authorList>
            <person name="So Y."/>
        </authorList>
    </citation>
    <scope>NUCLEOTIDE SEQUENCE [LARGE SCALE GENOMIC DNA]</scope>
    <source>
        <strain evidence="13 14">SSH11</strain>
    </source>
</reference>
<evidence type="ECO:0000256" key="4">
    <source>
        <dbReference type="ARBA" id="ARBA00022829"/>
    </source>
</evidence>
<evidence type="ECO:0000256" key="3">
    <source>
        <dbReference type="ARBA" id="ARBA00022618"/>
    </source>
</evidence>
<dbReference type="SUPFAM" id="SSF56349">
    <property type="entry name" value="DNA breaking-rejoining enzymes"/>
    <property type="match status" value="1"/>
</dbReference>
<dbReference type="InterPro" id="IPR002104">
    <property type="entry name" value="Integrase_catalytic"/>
</dbReference>
<dbReference type="PROSITE" id="PS51898">
    <property type="entry name" value="TYR_RECOMBINASE"/>
    <property type="match status" value="1"/>
</dbReference>
<dbReference type="InterPro" id="IPR010998">
    <property type="entry name" value="Integrase_recombinase_N"/>
</dbReference>
<protein>
    <recommendedName>
        <fullName evidence="9">Tyrosine recombinase XerC</fullName>
    </recommendedName>
</protein>
<feature type="domain" description="Core-binding (CB)" evidence="12">
    <location>
        <begin position="90"/>
        <end position="178"/>
    </location>
</feature>
<keyword evidence="2 9" id="KW-0963">Cytoplasm</keyword>
<comment type="function">
    <text evidence="9">Site-specific tyrosine recombinase, which acts by catalyzing the cutting and rejoining of the recombining DNA molecules. The XerC-XerD complex is essential to convert dimers of the bacterial chromosome into monomers to permit their segregation at cell division. It also contributes to the segregational stability of plasmids.</text>
</comment>
<gene>
    <name evidence="9" type="primary">xerC</name>
    <name evidence="13" type="ORF">J8J14_20170</name>
</gene>
<feature type="region of interest" description="Disordered" evidence="10">
    <location>
        <begin position="187"/>
        <end position="222"/>
    </location>
</feature>
<dbReference type="InterPro" id="IPR050090">
    <property type="entry name" value="Tyrosine_recombinase_XerCD"/>
</dbReference>
<keyword evidence="4 9" id="KW-0159">Chromosome partition</keyword>
<keyword evidence="8 9" id="KW-0131">Cell cycle</keyword>
<feature type="active site" evidence="9">
    <location>
        <position position="357"/>
    </location>
</feature>
<accession>A0ABS4AJ90</accession>
<dbReference type="Proteomes" id="UP000681594">
    <property type="component" value="Unassembled WGS sequence"/>
</dbReference>
<feature type="compositionally biased region" description="Low complexity" evidence="10">
    <location>
        <begin position="17"/>
        <end position="37"/>
    </location>
</feature>
<name>A0ABS4AJ90_9PROT</name>
<organism evidence="13 14">
    <name type="scientific">Pararoseomonas baculiformis</name>
    <dbReference type="NCBI Taxonomy" id="2820812"/>
    <lineage>
        <taxon>Bacteria</taxon>
        <taxon>Pseudomonadati</taxon>
        <taxon>Pseudomonadota</taxon>
        <taxon>Alphaproteobacteria</taxon>
        <taxon>Acetobacterales</taxon>
        <taxon>Acetobacteraceae</taxon>
        <taxon>Pararoseomonas</taxon>
    </lineage>
</organism>
<dbReference type="InterPro" id="IPR023009">
    <property type="entry name" value="Tyrosine_recombinase_XerC/XerD"/>
</dbReference>
<comment type="similarity">
    <text evidence="9">Belongs to the 'phage' integrase family. XerC subfamily.</text>
</comment>
<feature type="compositionally biased region" description="Low complexity" evidence="10">
    <location>
        <begin position="44"/>
        <end position="56"/>
    </location>
</feature>
<feature type="active site" evidence="9">
    <location>
        <position position="240"/>
    </location>
</feature>
<dbReference type="Pfam" id="PF02899">
    <property type="entry name" value="Phage_int_SAM_1"/>
    <property type="match status" value="1"/>
</dbReference>
<evidence type="ECO:0000256" key="7">
    <source>
        <dbReference type="ARBA" id="ARBA00023172"/>
    </source>
</evidence>
<keyword evidence="5 9" id="KW-0229">DNA integration</keyword>
<feature type="region of interest" description="Disordered" evidence="10">
    <location>
        <begin position="1"/>
        <end position="61"/>
    </location>
</feature>
<dbReference type="PANTHER" id="PTHR30349:SF90">
    <property type="entry name" value="TYROSINE RECOMBINASE XERD"/>
    <property type="match status" value="1"/>
</dbReference>
<evidence type="ECO:0000313" key="14">
    <source>
        <dbReference type="Proteomes" id="UP000681594"/>
    </source>
</evidence>
<keyword evidence="14" id="KW-1185">Reference proteome</keyword>
<evidence type="ECO:0000256" key="8">
    <source>
        <dbReference type="ARBA" id="ARBA00023306"/>
    </source>
</evidence>
<comment type="subcellular location">
    <subcellularLocation>
        <location evidence="1 9">Cytoplasm</location>
    </subcellularLocation>
</comment>
<feature type="active site" evidence="9">
    <location>
        <position position="334"/>
    </location>
</feature>
<dbReference type="PANTHER" id="PTHR30349">
    <property type="entry name" value="PHAGE INTEGRASE-RELATED"/>
    <property type="match status" value="1"/>
</dbReference>
<sequence>MARPARGQHRPPDRRPGGAAARHAGGGRAAPRGGASAHHPRCPGPSARPAAAPAGAGCAGGGAAAAAWRHRPAAPDGACPGPGAGQQAVIAPLAAREAFLEWLARERRASPETVEAYGRDVADLLGFLTQHQGGEPELAALRLADLRAFLAHRAAAGIGAASRARQLSALKTFLRFLVRRHGLDPLPLGGLTGPRRKPPVPRALTEEQARTATSDSAEDSPSMAARNQALFTLLYGCGLRISEALSLNMRDAPRAGVGLRVMGKGQKERVVPVLPAVEQAMAEWLRHRGPAGPDAPLFTGAKGGRLDPGVAQRALRDLRRATGLPEHTTPHALRHSFATHLLGGGADLRAIQELLGHASLSTTQRYTGVDQAGLLDTWRKAHPRAD</sequence>
<evidence type="ECO:0000313" key="13">
    <source>
        <dbReference type="EMBL" id="MBP0447096.1"/>
    </source>
</evidence>
<evidence type="ECO:0000259" key="11">
    <source>
        <dbReference type="PROSITE" id="PS51898"/>
    </source>
</evidence>
<comment type="subunit">
    <text evidence="9">Forms a cyclic heterotetrameric complex composed of two molecules of XerC and two molecules of XerD.</text>
</comment>
<feature type="domain" description="Tyr recombinase" evidence="11">
    <location>
        <begin position="199"/>
        <end position="379"/>
    </location>
</feature>
<dbReference type="InterPro" id="IPR004107">
    <property type="entry name" value="Integrase_SAM-like_N"/>
</dbReference>
<evidence type="ECO:0000256" key="2">
    <source>
        <dbReference type="ARBA" id="ARBA00022490"/>
    </source>
</evidence>
<keyword evidence="6 9" id="KW-0238">DNA-binding</keyword>
<dbReference type="InterPro" id="IPR011010">
    <property type="entry name" value="DNA_brk_join_enz"/>
</dbReference>
<evidence type="ECO:0000256" key="9">
    <source>
        <dbReference type="HAMAP-Rule" id="MF_01808"/>
    </source>
</evidence>
<feature type="active site" evidence="9">
    <location>
        <position position="331"/>
    </location>
</feature>
<evidence type="ECO:0000256" key="5">
    <source>
        <dbReference type="ARBA" id="ARBA00022908"/>
    </source>
</evidence>
<dbReference type="SUPFAM" id="SSF47823">
    <property type="entry name" value="lambda integrase-like, N-terminal domain"/>
    <property type="match status" value="1"/>
</dbReference>
<evidence type="ECO:0000256" key="6">
    <source>
        <dbReference type="ARBA" id="ARBA00023125"/>
    </source>
</evidence>
<comment type="caution">
    <text evidence="13">The sequence shown here is derived from an EMBL/GenBank/DDBJ whole genome shotgun (WGS) entry which is preliminary data.</text>
</comment>